<evidence type="ECO:0000256" key="1">
    <source>
        <dbReference type="SAM" id="MobiDB-lite"/>
    </source>
</evidence>
<gene>
    <name evidence="2" type="ORF">FOZ76_14605</name>
</gene>
<dbReference type="Proteomes" id="UP000318405">
    <property type="component" value="Unassembled WGS sequence"/>
</dbReference>
<organism evidence="2 3">
    <name type="scientific">Verticiella sediminum</name>
    <dbReference type="NCBI Taxonomy" id="1247510"/>
    <lineage>
        <taxon>Bacteria</taxon>
        <taxon>Pseudomonadati</taxon>
        <taxon>Pseudomonadota</taxon>
        <taxon>Betaproteobacteria</taxon>
        <taxon>Burkholderiales</taxon>
        <taxon>Alcaligenaceae</taxon>
        <taxon>Verticiella</taxon>
    </lineage>
</organism>
<keyword evidence="3" id="KW-1185">Reference proteome</keyword>
<evidence type="ECO:0000313" key="2">
    <source>
        <dbReference type="EMBL" id="TSH92648.1"/>
    </source>
</evidence>
<protein>
    <submittedName>
        <fullName evidence="2">Uncharacterized protein</fullName>
    </submittedName>
</protein>
<accession>A0A556AIC0</accession>
<dbReference type="AlphaFoldDB" id="A0A556AIC0"/>
<comment type="caution">
    <text evidence="2">The sequence shown here is derived from an EMBL/GenBank/DDBJ whole genome shotgun (WGS) entry which is preliminary data.</text>
</comment>
<feature type="region of interest" description="Disordered" evidence="1">
    <location>
        <begin position="53"/>
        <end position="75"/>
    </location>
</feature>
<proteinExistence type="predicted"/>
<feature type="compositionally biased region" description="Basic and acidic residues" evidence="1">
    <location>
        <begin position="65"/>
        <end position="75"/>
    </location>
</feature>
<dbReference type="RefSeq" id="WP_143949014.1">
    <property type="nucleotide sequence ID" value="NZ_BAABMB010000001.1"/>
</dbReference>
<sequence length="75" mass="8581">MSHRQRIQPTDEYLRRAHYEARVRASFDEAMRDPLLAHAISLHAIALMRRVSAPPTELRPPPPQDVKRLAAGDND</sequence>
<reference evidence="2 3" key="1">
    <citation type="submission" date="2019-07" db="EMBL/GenBank/DDBJ databases">
        <title>Qingshengfaniella alkalisoli gen. nov., sp. nov., isolated from saline soil.</title>
        <authorList>
            <person name="Xu L."/>
            <person name="Huang X.-X."/>
            <person name="Sun J.-Q."/>
        </authorList>
    </citation>
    <scope>NUCLEOTIDE SEQUENCE [LARGE SCALE GENOMIC DNA]</scope>
    <source>
        <strain evidence="2 3">DSM 27279</strain>
    </source>
</reference>
<name>A0A556AIC0_9BURK</name>
<dbReference type="EMBL" id="VLTJ01000029">
    <property type="protein sequence ID" value="TSH92648.1"/>
    <property type="molecule type" value="Genomic_DNA"/>
</dbReference>
<evidence type="ECO:0000313" key="3">
    <source>
        <dbReference type="Proteomes" id="UP000318405"/>
    </source>
</evidence>